<dbReference type="AlphaFoldDB" id="A0A1I5VTM9"/>
<evidence type="ECO:0000313" key="2">
    <source>
        <dbReference type="EMBL" id="SFQ10637.1"/>
    </source>
</evidence>
<gene>
    <name evidence="2" type="ORF">SAMN05421810_104503</name>
</gene>
<sequence>MYPPDHYAGRTSHAGEIALYTEPQPGRELAHDAGRRTVPSDVVRG</sequence>
<keyword evidence="3" id="KW-1185">Reference proteome</keyword>
<dbReference type="Proteomes" id="UP000198727">
    <property type="component" value="Unassembled WGS sequence"/>
</dbReference>
<protein>
    <submittedName>
        <fullName evidence="2">Uncharacterized protein</fullName>
    </submittedName>
</protein>
<reference evidence="3" key="1">
    <citation type="submission" date="2016-10" db="EMBL/GenBank/DDBJ databases">
        <authorList>
            <person name="Varghese N."/>
            <person name="Submissions S."/>
        </authorList>
    </citation>
    <scope>NUCLEOTIDE SEQUENCE [LARGE SCALE GENOMIC DNA]</scope>
    <source>
        <strain evidence="3">CGMCC 4.5579</strain>
    </source>
</reference>
<accession>A0A1I5VTM9</accession>
<proteinExistence type="predicted"/>
<dbReference type="STRING" id="587909.SAMN05421810_104503"/>
<feature type="region of interest" description="Disordered" evidence="1">
    <location>
        <begin position="23"/>
        <end position="45"/>
    </location>
</feature>
<evidence type="ECO:0000313" key="3">
    <source>
        <dbReference type="Proteomes" id="UP000198727"/>
    </source>
</evidence>
<evidence type="ECO:0000256" key="1">
    <source>
        <dbReference type="SAM" id="MobiDB-lite"/>
    </source>
</evidence>
<organism evidence="2 3">
    <name type="scientific">Amycolatopsis arida</name>
    <dbReference type="NCBI Taxonomy" id="587909"/>
    <lineage>
        <taxon>Bacteria</taxon>
        <taxon>Bacillati</taxon>
        <taxon>Actinomycetota</taxon>
        <taxon>Actinomycetes</taxon>
        <taxon>Pseudonocardiales</taxon>
        <taxon>Pseudonocardiaceae</taxon>
        <taxon>Amycolatopsis</taxon>
    </lineage>
</organism>
<dbReference type="EMBL" id="FOWW01000004">
    <property type="protein sequence ID" value="SFQ10637.1"/>
    <property type="molecule type" value="Genomic_DNA"/>
</dbReference>
<name>A0A1I5VTM9_9PSEU</name>